<accession>A0A381Z1F7</accession>
<reference evidence="1" key="1">
    <citation type="submission" date="2018-05" db="EMBL/GenBank/DDBJ databases">
        <authorList>
            <person name="Lanie J.A."/>
            <person name="Ng W.-L."/>
            <person name="Kazmierczak K.M."/>
            <person name="Andrzejewski T.M."/>
            <person name="Davidsen T.M."/>
            <person name="Wayne K.J."/>
            <person name="Tettelin H."/>
            <person name="Glass J.I."/>
            <person name="Rusch D."/>
            <person name="Podicherti R."/>
            <person name="Tsui H.-C.T."/>
            <person name="Winkler M.E."/>
        </authorList>
    </citation>
    <scope>NUCLEOTIDE SEQUENCE</scope>
</reference>
<organism evidence="1">
    <name type="scientific">marine metagenome</name>
    <dbReference type="NCBI Taxonomy" id="408172"/>
    <lineage>
        <taxon>unclassified sequences</taxon>
        <taxon>metagenomes</taxon>
        <taxon>ecological metagenomes</taxon>
    </lineage>
</organism>
<dbReference type="AlphaFoldDB" id="A0A381Z1F7"/>
<sequence length="57" mass="6224">MGNFVLNLQEVLSSFALLSLGENCLQCLGTPNLTNSFFNSGLGQSFNDGIHRRGFED</sequence>
<evidence type="ECO:0000313" key="1">
    <source>
        <dbReference type="EMBL" id="SVA83039.1"/>
    </source>
</evidence>
<gene>
    <name evidence="1" type="ORF">METZ01_LOCUS135893</name>
</gene>
<name>A0A381Z1F7_9ZZZZ</name>
<dbReference type="EMBL" id="UINC01019590">
    <property type="protein sequence ID" value="SVA83039.1"/>
    <property type="molecule type" value="Genomic_DNA"/>
</dbReference>
<proteinExistence type="predicted"/>
<protein>
    <submittedName>
        <fullName evidence="1">Uncharacterized protein</fullName>
    </submittedName>
</protein>